<evidence type="ECO:0000313" key="2">
    <source>
        <dbReference type="Proteomes" id="UP000185669"/>
    </source>
</evidence>
<gene>
    <name evidence="1" type="ORF">SAMN05421834_10187</name>
</gene>
<reference evidence="2" key="1">
    <citation type="submission" date="2017-01" db="EMBL/GenBank/DDBJ databases">
        <authorList>
            <person name="Varghese N."/>
            <person name="Submissions S."/>
        </authorList>
    </citation>
    <scope>NUCLEOTIDE SEQUENCE [LARGE SCALE GENOMIC DNA]</scope>
    <source>
        <strain evidence="2">ATCC 700103</strain>
    </source>
</reference>
<accession>A0A1N6PGX6</accession>
<evidence type="ECO:0000313" key="1">
    <source>
        <dbReference type="EMBL" id="SIQ03591.1"/>
    </source>
</evidence>
<protein>
    <submittedName>
        <fullName evidence="1">Uncharacterized protein</fullName>
    </submittedName>
</protein>
<proteinExistence type="predicted"/>
<sequence>MEFYEKDKVRNWRNYNGCILGEKVWGRFQNNIFIPNHGGYEKGEFPVVWCNHDEKPCDVDLEELCVVRIDHEEE</sequence>
<name>A0A1N6PGX6_9FIRM</name>
<keyword evidence="2" id="KW-1185">Reference proteome</keyword>
<dbReference type="AlphaFoldDB" id="A0A1N6PGX6"/>
<dbReference type="EMBL" id="FTNC01000001">
    <property type="protein sequence ID" value="SIQ03591.1"/>
    <property type="molecule type" value="Genomic_DNA"/>
</dbReference>
<organism evidence="1 2">
    <name type="scientific">Halanaerobium kushneri</name>
    <dbReference type="NCBI Taxonomy" id="56779"/>
    <lineage>
        <taxon>Bacteria</taxon>
        <taxon>Bacillati</taxon>
        <taxon>Bacillota</taxon>
        <taxon>Clostridia</taxon>
        <taxon>Halanaerobiales</taxon>
        <taxon>Halanaerobiaceae</taxon>
        <taxon>Halanaerobium</taxon>
    </lineage>
</organism>
<dbReference type="Proteomes" id="UP000185669">
    <property type="component" value="Unassembled WGS sequence"/>
</dbReference>
<dbReference type="RefSeq" id="WP_076543399.1">
    <property type="nucleotide sequence ID" value="NZ_FTNC01000001.1"/>
</dbReference>